<feature type="transmembrane region" description="Helical" evidence="1">
    <location>
        <begin position="6"/>
        <end position="26"/>
    </location>
</feature>
<dbReference type="InterPro" id="IPR046350">
    <property type="entry name" value="Cystatin_sf"/>
</dbReference>
<proteinExistence type="predicted"/>
<dbReference type="RefSeq" id="WP_371753424.1">
    <property type="nucleotide sequence ID" value="NZ_JAYJLD010000007.1"/>
</dbReference>
<keyword evidence="4" id="KW-1185">Reference proteome</keyword>
<reference evidence="3" key="1">
    <citation type="submission" date="2023-12" db="EMBL/GenBank/DDBJ databases">
        <title>Fervidustalea candida gen. nov., sp. nov., a novel member of the family Paenibacillaceae isolated from a geothermal area.</title>
        <authorList>
            <person name="Li W.-J."/>
            <person name="Jiao J.-Y."/>
            <person name="Chen Y."/>
        </authorList>
    </citation>
    <scope>NUCLEOTIDE SEQUENCE</scope>
    <source>
        <strain evidence="3">SYSU GA230002</strain>
    </source>
</reference>
<dbReference type="SUPFAM" id="SSF54403">
    <property type="entry name" value="Cystatin/monellin"/>
    <property type="match status" value="2"/>
</dbReference>
<name>A0ABU5ZFM3_9BACL</name>
<organism evidence="3 4">
    <name type="scientific">Ferviditalea candida</name>
    <dbReference type="NCBI Taxonomy" id="3108399"/>
    <lineage>
        <taxon>Bacteria</taxon>
        <taxon>Bacillati</taxon>
        <taxon>Bacillota</taxon>
        <taxon>Bacilli</taxon>
        <taxon>Bacillales</taxon>
        <taxon>Paenibacillaceae</taxon>
        <taxon>Ferviditalea</taxon>
    </lineage>
</organism>
<dbReference type="Pfam" id="PF17881">
    <property type="entry name" value="TseB"/>
    <property type="match status" value="1"/>
</dbReference>
<dbReference type="EMBL" id="JAYJLD010000007">
    <property type="protein sequence ID" value="MEB3101306.1"/>
    <property type="molecule type" value="Genomic_DNA"/>
</dbReference>
<keyword evidence="1" id="KW-0472">Membrane</keyword>
<sequence>MKKPLVILGLGFFVIAAIILVFYNLIQRDHWQQQNTAIKQAKAQTNLVSVTGLDYYAGEAEYTIIYGKDSRQRDMIVWAGNGQVHAEYTADGIVKSAVEANFHKEAPNARIIRIVPGVLNGNYIWEVFYQTAEDGKSKYYYKFYRFSDGEWIDTFYMGA</sequence>
<gene>
    <name evidence="3" type="ORF">VF724_06465</name>
</gene>
<evidence type="ECO:0000256" key="1">
    <source>
        <dbReference type="SAM" id="Phobius"/>
    </source>
</evidence>
<dbReference type="Gene3D" id="3.10.450.40">
    <property type="match status" value="2"/>
</dbReference>
<dbReference type="Proteomes" id="UP001310386">
    <property type="component" value="Unassembled WGS sequence"/>
</dbReference>
<keyword evidence="1" id="KW-0812">Transmembrane</keyword>
<evidence type="ECO:0000313" key="4">
    <source>
        <dbReference type="Proteomes" id="UP001310386"/>
    </source>
</evidence>
<evidence type="ECO:0000313" key="3">
    <source>
        <dbReference type="EMBL" id="MEB3101306.1"/>
    </source>
</evidence>
<evidence type="ECO:0000259" key="2">
    <source>
        <dbReference type="Pfam" id="PF17881"/>
    </source>
</evidence>
<protein>
    <submittedName>
        <fullName evidence="3">DUF5590 domain-containing protein</fullName>
    </submittedName>
</protein>
<dbReference type="InterPro" id="IPR041401">
    <property type="entry name" value="TseB-like_dom"/>
</dbReference>
<comment type="caution">
    <text evidence="3">The sequence shown here is derived from an EMBL/GenBank/DDBJ whole genome shotgun (WGS) entry which is preliminary data.</text>
</comment>
<keyword evidence="1" id="KW-1133">Transmembrane helix</keyword>
<feature type="domain" description="Cell wall elongation regulator TseB-like" evidence="2">
    <location>
        <begin position="36"/>
        <end position="78"/>
    </location>
</feature>
<accession>A0ABU5ZFM3</accession>